<feature type="binding site" evidence="5">
    <location>
        <position position="380"/>
    </location>
    <ligand>
        <name>pyridoxal 5'-phosphate</name>
        <dbReference type="ChEBI" id="CHEBI:597326"/>
    </ligand>
</feature>
<dbReference type="Gene3D" id="3.20.20.10">
    <property type="entry name" value="Alanine racemase"/>
    <property type="match status" value="1"/>
</dbReference>
<feature type="binding site" evidence="5">
    <location>
        <position position="324"/>
    </location>
    <ligand>
        <name>substrate</name>
    </ligand>
</feature>
<dbReference type="OMA" id="AYCRSMA"/>
<dbReference type="GO" id="GO:0008836">
    <property type="term" value="F:diaminopimelate decarboxylase activity"/>
    <property type="evidence" value="ECO:0007669"/>
    <property type="project" value="UniProtKB-UniRule"/>
</dbReference>
<feature type="binding site" evidence="5">
    <location>
        <position position="240"/>
    </location>
    <ligand>
        <name>pyridoxal 5'-phosphate</name>
        <dbReference type="ChEBI" id="CHEBI:597326"/>
    </ligand>
</feature>
<feature type="modified residue" description="N6-(pyridoxal phosphate)lysine" evidence="5 7">
    <location>
        <position position="64"/>
    </location>
</feature>
<dbReference type="RefSeq" id="WP_004036328.1">
    <property type="nucleotide sequence ID" value="NZ_CAYATN010000030.1"/>
</dbReference>
<dbReference type="EMBL" id="CP017803">
    <property type="protein sequence ID" value="ATZ58936.1"/>
    <property type="molecule type" value="Genomic_DNA"/>
</dbReference>
<comment type="subunit">
    <text evidence="5">Homodimer.</text>
</comment>
<keyword evidence="5" id="KW-0028">Amino-acid biosynthesis</keyword>
<dbReference type="GeneID" id="78818021"/>
<evidence type="ECO:0000256" key="2">
    <source>
        <dbReference type="ARBA" id="ARBA00022793"/>
    </source>
</evidence>
<feature type="binding site" evidence="5">
    <location>
        <position position="380"/>
    </location>
    <ligand>
        <name>substrate</name>
    </ligand>
</feature>
<evidence type="ECO:0000313" key="11">
    <source>
        <dbReference type="Proteomes" id="UP000232133"/>
    </source>
</evidence>
<dbReference type="NCBIfam" id="TIGR01048">
    <property type="entry name" value="lysA"/>
    <property type="match status" value="1"/>
</dbReference>
<dbReference type="AlphaFoldDB" id="A0A2H4U499"/>
<organism evidence="10 11">
    <name type="scientific">Methanobrevibacter smithii</name>
    <dbReference type="NCBI Taxonomy" id="2173"/>
    <lineage>
        <taxon>Archaea</taxon>
        <taxon>Methanobacteriati</taxon>
        <taxon>Methanobacteriota</taxon>
        <taxon>Methanomada group</taxon>
        <taxon>Methanobacteria</taxon>
        <taxon>Methanobacteriales</taxon>
        <taxon>Methanobacteriaceae</taxon>
        <taxon>Methanobrevibacter</taxon>
    </lineage>
</organism>
<dbReference type="HAMAP" id="MF_02120">
    <property type="entry name" value="LysA"/>
    <property type="match status" value="1"/>
</dbReference>
<dbReference type="Gene3D" id="2.40.37.10">
    <property type="entry name" value="Lyase, Ornithine Decarboxylase, Chain A, domain 1"/>
    <property type="match status" value="1"/>
</dbReference>
<keyword evidence="3 5" id="KW-0663">Pyridoxal phosphate</keyword>
<dbReference type="PRINTS" id="PR01181">
    <property type="entry name" value="DAPDCRBXLASE"/>
</dbReference>
<dbReference type="EC" id="4.1.1.20" evidence="5 6"/>
<evidence type="ECO:0000313" key="10">
    <source>
        <dbReference type="EMBL" id="ATZ58936.1"/>
    </source>
</evidence>
<evidence type="ECO:0000256" key="8">
    <source>
        <dbReference type="RuleBase" id="RU003738"/>
    </source>
</evidence>
<reference evidence="11" key="1">
    <citation type="submission" date="2016-10" db="EMBL/GenBank/DDBJ databases">
        <authorList>
            <person name="Kim B.-C."/>
            <person name="Jeong H."/>
        </authorList>
    </citation>
    <scope>NUCLEOTIDE SEQUENCE [LARGE SCALE GENOMIC DNA]</scope>
    <source>
        <strain evidence="11">KB11</strain>
    </source>
</reference>
<dbReference type="GO" id="GO:0030170">
    <property type="term" value="F:pyridoxal phosphate binding"/>
    <property type="evidence" value="ECO:0007669"/>
    <property type="project" value="UniProtKB-UniRule"/>
</dbReference>
<evidence type="ECO:0000259" key="9">
    <source>
        <dbReference type="Pfam" id="PF02784"/>
    </source>
</evidence>
<dbReference type="InterPro" id="IPR022653">
    <property type="entry name" value="De-COase2_pyr-phos_BS"/>
</dbReference>
<comment type="function">
    <text evidence="5">Specifically catalyzes the decarboxylation of meso-diaminopimelate (meso-DAP) to L-lysine.</text>
</comment>
<evidence type="ECO:0000256" key="1">
    <source>
        <dbReference type="ARBA" id="ARBA00001933"/>
    </source>
</evidence>
<evidence type="ECO:0000256" key="3">
    <source>
        <dbReference type="ARBA" id="ARBA00022898"/>
    </source>
</evidence>
<proteinExistence type="inferred from homology"/>
<protein>
    <recommendedName>
        <fullName evidence="5 6">Diaminopimelate decarboxylase</fullName>
        <shortName evidence="5">DAP decarboxylase</shortName>
        <shortName evidence="5">DAPDC</shortName>
        <ecNumber evidence="5 6">4.1.1.20</ecNumber>
    </recommendedName>
</protein>
<feature type="domain" description="Orn/DAP/Arg decarboxylase 2 N-terminal" evidence="9">
    <location>
        <begin position="44"/>
        <end position="288"/>
    </location>
</feature>
<feature type="binding site" evidence="5">
    <location>
        <position position="320"/>
    </location>
    <ligand>
        <name>substrate</name>
    </ligand>
</feature>
<dbReference type="PANTHER" id="PTHR43727:SF2">
    <property type="entry name" value="GROUP IV DECARBOXYLASE"/>
    <property type="match status" value="1"/>
</dbReference>
<dbReference type="SUPFAM" id="SSF51419">
    <property type="entry name" value="PLP-binding barrel"/>
    <property type="match status" value="1"/>
</dbReference>
<dbReference type="PANTHER" id="PTHR43727">
    <property type="entry name" value="DIAMINOPIMELATE DECARBOXYLASE"/>
    <property type="match status" value="1"/>
</dbReference>
<feature type="active site" description="Proton donor" evidence="7">
    <location>
        <position position="351"/>
    </location>
</feature>
<comment type="similarity">
    <text evidence="5">Belongs to the Orn/Lys/Arg decarboxylase class-II family. LysA subfamily.</text>
</comment>
<dbReference type="Pfam" id="PF02784">
    <property type="entry name" value="Orn_Arg_deC_N"/>
    <property type="match status" value="1"/>
</dbReference>
<dbReference type="InterPro" id="IPR022644">
    <property type="entry name" value="De-COase2_N"/>
</dbReference>
<evidence type="ECO:0000256" key="6">
    <source>
        <dbReference type="NCBIfam" id="TIGR01048"/>
    </source>
</evidence>
<name>A0A2H4U499_METSM</name>
<dbReference type="InterPro" id="IPR029066">
    <property type="entry name" value="PLP-binding_barrel"/>
</dbReference>
<evidence type="ECO:0000256" key="7">
    <source>
        <dbReference type="PIRSR" id="PIRSR600183-50"/>
    </source>
</evidence>
<dbReference type="FunFam" id="3.20.20.10:FF:000003">
    <property type="entry name" value="Diaminopimelate decarboxylase"/>
    <property type="match status" value="1"/>
</dbReference>
<dbReference type="Proteomes" id="UP000232133">
    <property type="component" value="Chromosome"/>
</dbReference>
<dbReference type="PROSITE" id="PS00878">
    <property type="entry name" value="ODR_DC_2_1"/>
    <property type="match status" value="1"/>
</dbReference>
<feature type="binding site" evidence="5">
    <location>
        <begin position="282"/>
        <end position="285"/>
    </location>
    <ligand>
        <name>pyridoxal 5'-phosphate</name>
        <dbReference type="ChEBI" id="CHEBI:597326"/>
    </ligand>
</feature>
<comment type="pathway">
    <text evidence="5 8">Amino-acid biosynthesis; L-lysine biosynthesis via DAP pathway; L-lysine from DL-2,6-diaminopimelate: step 1/1.</text>
</comment>
<dbReference type="InterPro" id="IPR000183">
    <property type="entry name" value="Orn/DAP/Arg_de-COase"/>
</dbReference>
<evidence type="ECO:0000256" key="4">
    <source>
        <dbReference type="ARBA" id="ARBA00023239"/>
    </source>
</evidence>
<keyword evidence="4 5" id="KW-0456">Lyase</keyword>
<feature type="binding site" evidence="5">
    <location>
        <position position="352"/>
    </location>
    <ligand>
        <name>substrate</name>
    </ligand>
</feature>
<sequence>MDLNIKINDKNHLDIGGADACDIAEEFGTPTYVIDENRIRDNYNRFYNAFSKYYPDFRVYYACKANTNLAVMRILESEGCCIDAVSPGEVYTSKKLGFPGERILFTGNNVTTEELKFVAEQGAVLNLDSVSALKRLAEVVDPEGFKISFRVNPMVGAGHHDHCITGGVMSKFGIMDNEAVEVYQFAEDLGFTPVGMHSHIGSGILDPEPFKLAIESTIDIAGKVHTEAGIDFEFVDFGGGVGIPYTPEENIVDIDTFAKENIALFKSKLEEHDLGKPTMYLEPGRYLVGDASVLLTRVNSVKQSYRKFLGVDSGFHTLLRPAMYDSYHHIVLANKMDAPNTQEVDIAGNVCESGDLFARDRPMPDVEEGDLLAILNAGAYGFTMSSNYNSRPKASEVLVKDGECFLTRERETFEDLFNKQIIPDYLQ</sequence>
<dbReference type="UniPathway" id="UPA00034">
    <property type="reaction ID" value="UER00027"/>
</dbReference>
<keyword evidence="5 8" id="KW-0457">Lysine biosynthesis</keyword>
<dbReference type="SUPFAM" id="SSF50621">
    <property type="entry name" value="Alanine racemase C-terminal domain-like"/>
    <property type="match status" value="1"/>
</dbReference>
<keyword evidence="2 5" id="KW-0210">Decarboxylase</keyword>
<dbReference type="GO" id="GO:0009089">
    <property type="term" value="P:lysine biosynthetic process via diaminopimelate"/>
    <property type="evidence" value="ECO:0007669"/>
    <property type="project" value="UniProtKB-UniRule"/>
</dbReference>
<dbReference type="InterPro" id="IPR009006">
    <property type="entry name" value="Ala_racemase/Decarboxylase_C"/>
</dbReference>
<dbReference type="InterPro" id="IPR002986">
    <property type="entry name" value="DAP_deCOOHase_LysA"/>
</dbReference>
<dbReference type="CDD" id="cd06828">
    <property type="entry name" value="PLPDE_III_DapDC"/>
    <property type="match status" value="1"/>
</dbReference>
<comment type="cofactor">
    <cofactor evidence="1 5 7 8">
        <name>pyridoxal 5'-phosphate</name>
        <dbReference type="ChEBI" id="CHEBI:597326"/>
    </cofactor>
</comment>
<comment type="catalytic activity">
    <reaction evidence="5 8">
        <text>meso-2,6-diaminopimelate + H(+) = L-lysine + CO2</text>
        <dbReference type="Rhea" id="RHEA:15101"/>
        <dbReference type="ChEBI" id="CHEBI:15378"/>
        <dbReference type="ChEBI" id="CHEBI:16526"/>
        <dbReference type="ChEBI" id="CHEBI:32551"/>
        <dbReference type="ChEBI" id="CHEBI:57791"/>
        <dbReference type="EC" id="4.1.1.20"/>
    </reaction>
</comment>
<accession>A0A2H4U499</accession>
<dbReference type="PRINTS" id="PR01179">
    <property type="entry name" value="ODADCRBXLASE"/>
</dbReference>
<feature type="binding site" evidence="5">
    <location>
        <position position="285"/>
    </location>
    <ligand>
        <name>substrate</name>
    </ligand>
</feature>
<gene>
    <name evidence="5" type="primary">lysA</name>
    <name evidence="10" type="ORF">BK798_00185</name>
</gene>
<evidence type="ECO:0000256" key="5">
    <source>
        <dbReference type="HAMAP-Rule" id="MF_02120"/>
    </source>
</evidence>